<keyword evidence="1" id="KW-0472">Membrane</keyword>
<name>D0MK75_RHOM4</name>
<feature type="transmembrane region" description="Helical" evidence="1">
    <location>
        <begin position="12"/>
        <end position="32"/>
    </location>
</feature>
<accession>D0MK75</accession>
<dbReference type="Pfam" id="PF14358">
    <property type="entry name" value="DUF4405"/>
    <property type="match status" value="1"/>
</dbReference>
<dbReference type="RefSeq" id="WP_012842600.1">
    <property type="nucleotide sequence ID" value="NC_013501.1"/>
</dbReference>
<organism evidence="3 4">
    <name type="scientific">Rhodothermus marinus (strain ATCC 43812 / DSM 4252 / R-10)</name>
    <name type="common">Rhodothermus obamensis</name>
    <dbReference type="NCBI Taxonomy" id="518766"/>
    <lineage>
        <taxon>Bacteria</taxon>
        <taxon>Pseudomonadati</taxon>
        <taxon>Rhodothermota</taxon>
        <taxon>Rhodothermia</taxon>
        <taxon>Rhodothermales</taxon>
        <taxon>Rhodothermaceae</taxon>
        <taxon>Rhodothermus</taxon>
    </lineage>
</organism>
<evidence type="ECO:0000313" key="4">
    <source>
        <dbReference type="Proteomes" id="UP000002221"/>
    </source>
</evidence>
<dbReference type="eggNOG" id="COG2010">
    <property type="taxonomic scope" value="Bacteria"/>
</dbReference>
<evidence type="ECO:0000256" key="1">
    <source>
        <dbReference type="SAM" id="Phobius"/>
    </source>
</evidence>
<protein>
    <recommendedName>
        <fullName evidence="2">Flavinylation-associated cytochrome domain-containing protein</fullName>
    </recommendedName>
</protein>
<sequence>MKQVQRNFVVDLAAFVAFVLLTTTGVLLRYILPPGSGRFTTLWGLDRHTWGQIHFWIALILLGILAIHLVLHWKWIVCMVKGRPTEGSGWRMALAVVGLIGLLGLAVAPLLSPVERKELPAGQRGVAATEQRETVVPLVTGAMRLEDVARRLEVPVPTLLRTLGLPEDIPPETRLSQLRRRYGLTLREVRRRLQTLITTRADSLKP</sequence>
<dbReference type="HOGENOM" id="CLU_1331080_0_0_10"/>
<proteinExistence type="predicted"/>
<dbReference type="InterPro" id="IPR025517">
    <property type="entry name" value="DUF4405"/>
</dbReference>
<dbReference type="Proteomes" id="UP000002221">
    <property type="component" value="Chromosome"/>
</dbReference>
<dbReference type="AlphaFoldDB" id="D0MK75"/>
<reference evidence="3 4" key="1">
    <citation type="journal article" date="2009" name="Stand. Genomic Sci.">
        <title>Complete genome sequence of Rhodothermus marinus type strain (R-10).</title>
        <authorList>
            <person name="Nolan M."/>
            <person name="Tindall B.J."/>
            <person name="Pomrenke H."/>
            <person name="Lapidus A."/>
            <person name="Copeland A."/>
            <person name="Glavina Del Rio T."/>
            <person name="Lucas S."/>
            <person name="Chen F."/>
            <person name="Tice H."/>
            <person name="Cheng J.F."/>
            <person name="Saunders E."/>
            <person name="Han C."/>
            <person name="Bruce D."/>
            <person name="Goodwin L."/>
            <person name="Chain P."/>
            <person name="Pitluck S."/>
            <person name="Ovchinikova G."/>
            <person name="Pati A."/>
            <person name="Ivanova N."/>
            <person name="Mavromatis K."/>
            <person name="Chen A."/>
            <person name="Palaniappan K."/>
            <person name="Land M."/>
            <person name="Hauser L."/>
            <person name="Chang Y.J."/>
            <person name="Jeffries C.D."/>
            <person name="Brettin T."/>
            <person name="Goker M."/>
            <person name="Bristow J."/>
            <person name="Eisen J.A."/>
            <person name="Markowitz V."/>
            <person name="Hugenholtz P."/>
            <person name="Kyrpides N.C."/>
            <person name="Klenk H.P."/>
            <person name="Detter J.C."/>
        </authorList>
    </citation>
    <scope>NUCLEOTIDE SEQUENCE [LARGE SCALE GENOMIC DNA]</scope>
    <source>
        <strain evidence="4">ATCC 43812 / DSM 4252 / R-10</strain>
    </source>
</reference>
<dbReference type="KEGG" id="rmr:Rmar_0079"/>
<feature type="domain" description="Flavinylation-associated cytochrome" evidence="2">
    <location>
        <begin position="9"/>
        <end position="73"/>
    </location>
</feature>
<evidence type="ECO:0000313" key="3">
    <source>
        <dbReference type="EMBL" id="ACY46988.1"/>
    </source>
</evidence>
<dbReference type="SMR" id="D0MK75"/>
<dbReference type="STRING" id="518766.Rmar_0079"/>
<dbReference type="OrthoDB" id="5421399at2"/>
<feature type="transmembrane region" description="Helical" evidence="1">
    <location>
        <begin position="92"/>
        <end position="111"/>
    </location>
</feature>
<gene>
    <name evidence="3" type="ordered locus">Rmar_0079</name>
</gene>
<feature type="transmembrane region" description="Helical" evidence="1">
    <location>
        <begin position="52"/>
        <end position="71"/>
    </location>
</feature>
<evidence type="ECO:0000259" key="2">
    <source>
        <dbReference type="Pfam" id="PF14358"/>
    </source>
</evidence>
<dbReference type="EMBL" id="CP001807">
    <property type="protein sequence ID" value="ACY46988.1"/>
    <property type="molecule type" value="Genomic_DNA"/>
</dbReference>
<keyword evidence="4" id="KW-1185">Reference proteome</keyword>
<keyword evidence="1" id="KW-0812">Transmembrane</keyword>
<keyword evidence="1" id="KW-1133">Transmembrane helix</keyword>